<dbReference type="PANTHER" id="PTHR12015:SF183">
    <property type="entry name" value="C-C MOTIF CHEMOKINE 3"/>
    <property type="match status" value="1"/>
</dbReference>
<dbReference type="Ensembl" id="ENSSDUT00000024334.1">
    <property type="protein sequence ID" value="ENSSDUP00000023888.1"/>
    <property type="gene ID" value="ENSSDUG00000017369.1"/>
</dbReference>
<comment type="subcellular location">
    <subcellularLocation>
        <location evidence="1">Secreted</location>
    </subcellularLocation>
</comment>
<proteinExistence type="inferred from homology"/>
<evidence type="ECO:0000256" key="4">
    <source>
        <dbReference type="ARBA" id="ARBA00022525"/>
    </source>
</evidence>
<dbReference type="PROSITE" id="PS51257">
    <property type="entry name" value="PROKAR_LIPOPROTEIN"/>
    <property type="match status" value="1"/>
</dbReference>
<dbReference type="PANTHER" id="PTHR12015">
    <property type="entry name" value="SMALL INDUCIBLE CYTOKINE A"/>
    <property type="match status" value="1"/>
</dbReference>
<sequence length="91" mass="10254">MRTFHILLLCMLGATLVSLVACNAAIGPDNCCFTFYPRRVKRSLISSYDVTDFRCPKTGVIFVTQKSRRICVDPSLSWVQGIMKTVDENSF</sequence>
<evidence type="ECO:0000256" key="2">
    <source>
        <dbReference type="ARBA" id="ARBA00010868"/>
    </source>
</evidence>
<dbReference type="GO" id="GO:0005615">
    <property type="term" value="C:extracellular space"/>
    <property type="evidence" value="ECO:0007669"/>
    <property type="project" value="UniProtKB-KW"/>
</dbReference>
<dbReference type="FunFam" id="2.40.50.40:FF:000002">
    <property type="entry name" value="C-C motif chemokine"/>
    <property type="match status" value="1"/>
</dbReference>
<dbReference type="KEGG" id="sdu:111226964"/>
<protein>
    <submittedName>
        <fullName evidence="8">C-C motif chemokine 3-like</fullName>
    </submittedName>
</protein>
<dbReference type="GeneID" id="111226964"/>
<keyword evidence="4" id="KW-0964">Secreted</keyword>
<dbReference type="Proteomes" id="UP000261420">
    <property type="component" value="Unplaced"/>
</dbReference>
<dbReference type="OMA" id="STCCFIF"/>
<dbReference type="GO" id="GO:0008009">
    <property type="term" value="F:chemokine activity"/>
    <property type="evidence" value="ECO:0007669"/>
    <property type="project" value="InterPro"/>
</dbReference>
<dbReference type="SMART" id="SM00199">
    <property type="entry name" value="SCY"/>
    <property type="match status" value="1"/>
</dbReference>
<evidence type="ECO:0000256" key="6">
    <source>
        <dbReference type="SAM" id="SignalP"/>
    </source>
</evidence>
<dbReference type="InterPro" id="IPR036048">
    <property type="entry name" value="Interleukin_8-like_sf"/>
</dbReference>
<feature type="domain" description="Chemokine interleukin-8-like" evidence="7">
    <location>
        <begin position="28"/>
        <end position="86"/>
    </location>
</feature>
<evidence type="ECO:0000256" key="5">
    <source>
        <dbReference type="ARBA" id="ARBA00022729"/>
    </source>
</evidence>
<comment type="similarity">
    <text evidence="2">Belongs to the intercrine beta (chemokine CC) family.</text>
</comment>
<keyword evidence="3" id="KW-0202">Cytokine</keyword>
<dbReference type="RefSeq" id="XP_022608019.1">
    <property type="nucleotide sequence ID" value="XM_022752298.1"/>
</dbReference>
<accession>A0A3B4V008</accession>
<dbReference type="InterPro" id="IPR001811">
    <property type="entry name" value="Chemokine_IL8-like_dom"/>
</dbReference>
<dbReference type="GeneTree" id="ENSGT00940000171869"/>
<feature type="signal peptide" evidence="6">
    <location>
        <begin position="1"/>
        <end position="19"/>
    </location>
</feature>
<keyword evidence="5 6" id="KW-0732">Signal</keyword>
<evidence type="ECO:0000256" key="3">
    <source>
        <dbReference type="ARBA" id="ARBA00022514"/>
    </source>
</evidence>
<dbReference type="Ensembl" id="ENSSDUT00000024328.1">
    <property type="protein sequence ID" value="ENSSDUP00000023882.1"/>
    <property type="gene ID" value="ENSSDUG00000017369.1"/>
</dbReference>
<dbReference type="GO" id="GO:0006955">
    <property type="term" value="P:immune response"/>
    <property type="evidence" value="ECO:0007669"/>
    <property type="project" value="InterPro"/>
</dbReference>
<evidence type="ECO:0000259" key="7">
    <source>
        <dbReference type="SMART" id="SM00199"/>
    </source>
</evidence>
<reference evidence="8" key="1">
    <citation type="submission" date="2025-05" db="UniProtKB">
        <authorList>
            <consortium name="Ensembl"/>
        </authorList>
    </citation>
    <scope>IDENTIFICATION</scope>
</reference>
<dbReference type="STRING" id="41447.ENSSDUP00000023882"/>
<dbReference type="InterPro" id="IPR039809">
    <property type="entry name" value="Chemokine_b/g/d"/>
</dbReference>
<dbReference type="SUPFAM" id="SSF54117">
    <property type="entry name" value="Interleukin 8-like chemokines"/>
    <property type="match status" value="1"/>
</dbReference>
<keyword evidence="9" id="KW-1185">Reference proteome</keyword>
<dbReference type="CDD" id="cd00272">
    <property type="entry name" value="Chemokine_CC"/>
    <property type="match status" value="1"/>
</dbReference>
<feature type="chain" id="PRO_5044590885" evidence="6">
    <location>
        <begin position="20"/>
        <end position="91"/>
    </location>
</feature>
<organism evidence="8 9">
    <name type="scientific">Seriola dumerili</name>
    <name type="common">Greater amberjack</name>
    <name type="synonym">Caranx dumerili</name>
    <dbReference type="NCBI Taxonomy" id="41447"/>
    <lineage>
        <taxon>Eukaryota</taxon>
        <taxon>Metazoa</taxon>
        <taxon>Chordata</taxon>
        <taxon>Craniata</taxon>
        <taxon>Vertebrata</taxon>
        <taxon>Euteleostomi</taxon>
        <taxon>Actinopterygii</taxon>
        <taxon>Neopterygii</taxon>
        <taxon>Teleostei</taxon>
        <taxon>Neoteleostei</taxon>
        <taxon>Acanthomorphata</taxon>
        <taxon>Carangaria</taxon>
        <taxon>Carangiformes</taxon>
        <taxon>Carangidae</taxon>
        <taxon>Seriola</taxon>
    </lineage>
</organism>
<dbReference type="Gene3D" id="2.40.50.40">
    <property type="match status" value="1"/>
</dbReference>
<evidence type="ECO:0000256" key="1">
    <source>
        <dbReference type="ARBA" id="ARBA00004613"/>
    </source>
</evidence>
<evidence type="ECO:0000313" key="8">
    <source>
        <dbReference type="Ensembl" id="ENSSDUP00000023882.1"/>
    </source>
</evidence>
<name>A0A3B4V008_SERDU</name>
<evidence type="ECO:0000313" key="9">
    <source>
        <dbReference type="Proteomes" id="UP000261420"/>
    </source>
</evidence>
<dbReference type="Pfam" id="PF00048">
    <property type="entry name" value="IL8"/>
    <property type="match status" value="1"/>
</dbReference>
<dbReference type="AlphaFoldDB" id="A0A3B4V008"/>